<reference evidence="4" key="1">
    <citation type="journal article" date="2023" name="Mol. Biol. Evol.">
        <title>Third-Generation Sequencing Reveals the Adaptive Role of the Epigenome in Three Deep-Sea Polychaetes.</title>
        <authorList>
            <person name="Perez M."/>
            <person name="Aroh O."/>
            <person name="Sun Y."/>
            <person name="Lan Y."/>
            <person name="Juniper S.K."/>
            <person name="Young C.R."/>
            <person name="Angers B."/>
            <person name="Qian P.Y."/>
        </authorList>
    </citation>
    <scope>NUCLEOTIDE SEQUENCE</scope>
    <source>
        <strain evidence="4">R07B-5</strain>
    </source>
</reference>
<keyword evidence="1" id="KW-0175">Coiled coil</keyword>
<dbReference type="Pfam" id="PF16043">
    <property type="entry name" value="DUF4795"/>
    <property type="match status" value="1"/>
</dbReference>
<protein>
    <recommendedName>
        <fullName evidence="3">DUF4795 domain-containing protein</fullName>
    </recommendedName>
</protein>
<feature type="compositionally biased region" description="Pro residues" evidence="2">
    <location>
        <begin position="256"/>
        <end position="265"/>
    </location>
</feature>
<proteinExistence type="predicted"/>
<gene>
    <name evidence="4" type="ORF">NP493_709g03015</name>
</gene>
<feature type="domain" description="DUF4795" evidence="3">
    <location>
        <begin position="466"/>
        <end position="672"/>
    </location>
</feature>
<feature type="region of interest" description="Disordered" evidence="2">
    <location>
        <begin position="93"/>
        <end position="148"/>
    </location>
</feature>
<organism evidence="4 5">
    <name type="scientific">Ridgeia piscesae</name>
    <name type="common">Tubeworm</name>
    <dbReference type="NCBI Taxonomy" id="27915"/>
    <lineage>
        <taxon>Eukaryota</taxon>
        <taxon>Metazoa</taxon>
        <taxon>Spiralia</taxon>
        <taxon>Lophotrochozoa</taxon>
        <taxon>Annelida</taxon>
        <taxon>Polychaeta</taxon>
        <taxon>Sedentaria</taxon>
        <taxon>Canalipalpata</taxon>
        <taxon>Sabellida</taxon>
        <taxon>Siboglinidae</taxon>
        <taxon>Ridgeia</taxon>
    </lineage>
</organism>
<feature type="coiled-coil region" evidence="1">
    <location>
        <begin position="404"/>
        <end position="521"/>
    </location>
</feature>
<dbReference type="PANTHER" id="PTHR46766">
    <property type="entry name" value="GLUTAMINE-RICH PROTEIN 2"/>
    <property type="match status" value="1"/>
</dbReference>
<feature type="compositionally biased region" description="Polar residues" evidence="2">
    <location>
        <begin position="133"/>
        <end position="148"/>
    </location>
</feature>
<dbReference type="Proteomes" id="UP001209878">
    <property type="component" value="Unassembled WGS sequence"/>
</dbReference>
<accession>A0AAD9KR11</accession>
<evidence type="ECO:0000313" key="4">
    <source>
        <dbReference type="EMBL" id="KAK2175769.1"/>
    </source>
</evidence>
<feature type="coiled-coil region" evidence="1">
    <location>
        <begin position="14"/>
        <end position="41"/>
    </location>
</feature>
<feature type="region of interest" description="Disordered" evidence="2">
    <location>
        <begin position="229"/>
        <end position="273"/>
    </location>
</feature>
<keyword evidence="5" id="KW-1185">Reference proteome</keyword>
<feature type="compositionally biased region" description="Polar residues" evidence="2">
    <location>
        <begin position="106"/>
        <end position="116"/>
    </location>
</feature>
<feature type="compositionally biased region" description="Polar residues" evidence="2">
    <location>
        <begin position="235"/>
        <end position="245"/>
    </location>
</feature>
<dbReference type="InterPro" id="IPR032013">
    <property type="entry name" value="DUF4795"/>
</dbReference>
<dbReference type="PANTHER" id="PTHR46766:SF1">
    <property type="entry name" value="GLUTAMINE-RICH PROTEIN 2"/>
    <property type="match status" value="1"/>
</dbReference>
<name>A0AAD9KR11_RIDPI</name>
<sequence length="797" mass="90462">MLTSRCMFQLMSLVGDLMKEMQKLKQENEQLKKDTQDLKASGDDMLKKLQELSDLYNLMNSQFNDLPNPDLFNSFVTWPGLEDALKGIRQELSDQTRPKSPMAQPAPSQRPVSAASSGKPESRPVSGHVSARGSVTSSRASTPGPSNELQEILEKLGKLGTEHKKLEGRVTTLEAKMKNKVDRDGLEGLGGHSDDLEKRIKGLEEQMSNMKRLREKSPSFQPTLTYTMSKEAPTLSPTKSAQSVPSLPKLHTPTTPRTPSPPLEPPDSKSGATMLVGTPVSIGNNVDLIYKDLVETLDQQNMLKAAIQKCREDIDMLLDKDPSLQQTLDRLNEMMKELEAKAAMSADGDKVVEHRLDDIDKLLESLQEMILSTTEPEQEQEPESEEVTLDATMMPTGDYDIDATKNFKNTLMENSAEIKNLKNRFRVMNKESNRQLHEAKDHLQKLGEDLHRMQRELQKMLNKSQSQQDSDALSRMQQAILQLQAELDRLSVSTQQLIDDNNNKQKDIDSLYKHCKKLEENKADKLYVQKEVDVKADKSHLDSKVNKSTFDTTLDDLNKLISDILGKLSGHEEEWKKALGQLSNDIDGKLDRLEFTPIREELERQLKMLSRKLKALDMGQYCEDDAAGIRKQLIQRFHCISCDRQVDMMPQPPMASIPNPAGMPGTRSARPYTVFELDQIRQQMRKRHVDHTDMSNYERAILARQLARLRMQDFRAFVVHFGKDMQAMSRGPMTFNQNQNQNQLDMADVYATSRACGGSHTTTFPHRRVTRVCNQGWKEEEVTVPAQLNNKYVFSYS</sequence>
<evidence type="ECO:0000259" key="3">
    <source>
        <dbReference type="Pfam" id="PF16043"/>
    </source>
</evidence>
<dbReference type="EMBL" id="JAODUO010000709">
    <property type="protein sequence ID" value="KAK2175769.1"/>
    <property type="molecule type" value="Genomic_DNA"/>
</dbReference>
<feature type="coiled-coil region" evidence="1">
    <location>
        <begin position="163"/>
        <end position="213"/>
    </location>
</feature>
<comment type="caution">
    <text evidence="4">The sequence shown here is derived from an EMBL/GenBank/DDBJ whole genome shotgun (WGS) entry which is preliminary data.</text>
</comment>
<evidence type="ECO:0000313" key="5">
    <source>
        <dbReference type="Proteomes" id="UP001209878"/>
    </source>
</evidence>
<evidence type="ECO:0000256" key="2">
    <source>
        <dbReference type="SAM" id="MobiDB-lite"/>
    </source>
</evidence>
<dbReference type="AlphaFoldDB" id="A0AAD9KR11"/>
<evidence type="ECO:0000256" key="1">
    <source>
        <dbReference type="SAM" id="Coils"/>
    </source>
</evidence>